<dbReference type="EMBL" id="PFAP01000045">
    <property type="protein sequence ID" value="PIR93668.1"/>
    <property type="molecule type" value="Genomic_DNA"/>
</dbReference>
<dbReference type="Proteomes" id="UP000229901">
    <property type="component" value="Unassembled WGS sequence"/>
</dbReference>
<evidence type="ECO:0008006" key="3">
    <source>
        <dbReference type="Google" id="ProtNLM"/>
    </source>
</evidence>
<gene>
    <name evidence="1" type="ORF">COT97_05345</name>
</gene>
<dbReference type="InterPro" id="IPR032675">
    <property type="entry name" value="LRR_dom_sf"/>
</dbReference>
<dbReference type="Gene3D" id="3.80.10.10">
    <property type="entry name" value="Ribonuclease Inhibitor"/>
    <property type="match status" value="1"/>
</dbReference>
<evidence type="ECO:0000313" key="2">
    <source>
        <dbReference type="Proteomes" id="UP000229901"/>
    </source>
</evidence>
<sequence>MSIKFNPTEMMAGVSEYKFTDPNRQKQYLELLADLNLIIKKNTPDEIWNDVALMEQFTLKLNAIIALHQEENVEREQTVWTNEQCIAWAAEAGFKNPEEFVMTKFVIGDAGISVRGDLNLSESAVTSLPAGITQVEGSLILARSSVETLPETLVSIGHTLDLQLCPLVALPDSLETIGGSFNLQHSNLKVFPRELVSIGGNLYLENNVVENMPANIKRLVRGVIVYS</sequence>
<protein>
    <recommendedName>
        <fullName evidence="3">Leucine-rich repeat domain-containing protein</fullName>
    </recommendedName>
</protein>
<organism evidence="1 2">
    <name type="scientific">Candidatus Falkowbacteria bacterium CG10_big_fil_rev_8_21_14_0_10_39_11</name>
    <dbReference type="NCBI Taxonomy" id="1974565"/>
    <lineage>
        <taxon>Bacteria</taxon>
        <taxon>Candidatus Falkowiibacteriota</taxon>
    </lineage>
</organism>
<proteinExistence type="predicted"/>
<dbReference type="AlphaFoldDB" id="A0A2H0V3Q4"/>
<comment type="caution">
    <text evidence="1">The sequence shown here is derived from an EMBL/GenBank/DDBJ whole genome shotgun (WGS) entry which is preliminary data.</text>
</comment>
<accession>A0A2H0V3Q4</accession>
<name>A0A2H0V3Q4_9BACT</name>
<reference evidence="2" key="1">
    <citation type="submission" date="2017-09" db="EMBL/GenBank/DDBJ databases">
        <title>Depth-based differentiation of microbial function through sediment-hosted aquifers and enrichment of novel symbionts in the deep terrestrial subsurface.</title>
        <authorList>
            <person name="Probst A.J."/>
            <person name="Ladd B."/>
            <person name="Jarett J.K."/>
            <person name="Geller-Mcgrath D.E."/>
            <person name="Sieber C.M.K."/>
            <person name="Emerson J.B."/>
            <person name="Anantharaman K."/>
            <person name="Thomas B.C."/>
            <person name="Malmstrom R."/>
            <person name="Stieglmeier M."/>
            <person name="Klingl A."/>
            <person name="Woyke T."/>
            <person name="Ryan C.M."/>
            <person name="Banfield J.F."/>
        </authorList>
    </citation>
    <scope>NUCLEOTIDE SEQUENCE [LARGE SCALE GENOMIC DNA]</scope>
</reference>
<evidence type="ECO:0000313" key="1">
    <source>
        <dbReference type="EMBL" id="PIR93668.1"/>
    </source>
</evidence>